<evidence type="ECO:0000256" key="2">
    <source>
        <dbReference type="SAM" id="MobiDB-lite"/>
    </source>
</evidence>
<dbReference type="PANTHER" id="PTHR22835:SF517">
    <property type="entry name" value="GDSL-LIKE LIPASE_ACYLHYDROLASE FAMILY PROTEIN, EXPRESSED"/>
    <property type="match status" value="1"/>
</dbReference>
<protein>
    <submittedName>
        <fullName evidence="3">Uncharacterized protein</fullName>
    </submittedName>
</protein>
<comment type="similarity">
    <text evidence="1">Belongs to the 'GDSL' lipolytic enzyme family.</text>
</comment>
<dbReference type="PANTHER" id="PTHR22835">
    <property type="entry name" value="ZINC FINGER FYVE DOMAIN CONTAINING PROTEIN"/>
    <property type="match status" value="1"/>
</dbReference>
<reference evidence="3" key="2">
    <citation type="submission" date="2021-03" db="UniProtKB">
        <authorList>
            <consortium name="EnsemblPlants"/>
        </authorList>
    </citation>
    <scope>IDENTIFICATION</scope>
</reference>
<accession>A0A803N3X5</accession>
<name>A0A803N3X5_CHEQI</name>
<dbReference type="Proteomes" id="UP000596660">
    <property type="component" value="Unplaced"/>
</dbReference>
<feature type="compositionally biased region" description="Polar residues" evidence="2">
    <location>
        <begin position="24"/>
        <end position="35"/>
    </location>
</feature>
<organism evidence="3 4">
    <name type="scientific">Chenopodium quinoa</name>
    <name type="common">Quinoa</name>
    <dbReference type="NCBI Taxonomy" id="63459"/>
    <lineage>
        <taxon>Eukaryota</taxon>
        <taxon>Viridiplantae</taxon>
        <taxon>Streptophyta</taxon>
        <taxon>Embryophyta</taxon>
        <taxon>Tracheophyta</taxon>
        <taxon>Spermatophyta</taxon>
        <taxon>Magnoliopsida</taxon>
        <taxon>eudicotyledons</taxon>
        <taxon>Gunneridae</taxon>
        <taxon>Pentapetalae</taxon>
        <taxon>Caryophyllales</taxon>
        <taxon>Chenopodiaceae</taxon>
        <taxon>Chenopodioideae</taxon>
        <taxon>Atripliceae</taxon>
        <taxon>Chenopodium</taxon>
    </lineage>
</organism>
<reference evidence="3" key="1">
    <citation type="journal article" date="2017" name="Nature">
        <title>The genome of Chenopodium quinoa.</title>
        <authorList>
            <person name="Jarvis D.E."/>
            <person name="Ho Y.S."/>
            <person name="Lightfoot D.J."/>
            <person name="Schmoeckel S.M."/>
            <person name="Li B."/>
            <person name="Borm T.J.A."/>
            <person name="Ohyanagi H."/>
            <person name="Mineta K."/>
            <person name="Michell C.T."/>
            <person name="Saber N."/>
            <person name="Kharbatia N.M."/>
            <person name="Rupper R.R."/>
            <person name="Sharp A.R."/>
            <person name="Dally N."/>
            <person name="Boughton B.A."/>
            <person name="Woo Y.H."/>
            <person name="Gao G."/>
            <person name="Schijlen E.G.W.M."/>
            <person name="Guo X."/>
            <person name="Momin A.A."/>
            <person name="Negrao S."/>
            <person name="Al-Babili S."/>
            <person name="Gehring C."/>
            <person name="Roessner U."/>
            <person name="Jung C."/>
            <person name="Murphy K."/>
            <person name="Arold S.T."/>
            <person name="Gojobori T."/>
            <person name="van der Linden C.G."/>
            <person name="van Loo E.N."/>
            <person name="Jellen E.N."/>
            <person name="Maughan P.J."/>
            <person name="Tester M."/>
        </authorList>
    </citation>
    <scope>NUCLEOTIDE SEQUENCE [LARGE SCALE GENOMIC DNA]</scope>
    <source>
        <strain evidence="3">cv. PI 614886</strain>
    </source>
</reference>
<evidence type="ECO:0000256" key="1">
    <source>
        <dbReference type="ARBA" id="ARBA00008668"/>
    </source>
</evidence>
<dbReference type="InterPro" id="IPR023398">
    <property type="entry name" value="TIF_eIF4e-like"/>
</dbReference>
<evidence type="ECO:0000313" key="3">
    <source>
        <dbReference type="EnsemblPlants" id="AUR62040046-RA:cds"/>
    </source>
</evidence>
<evidence type="ECO:0000313" key="4">
    <source>
        <dbReference type="Proteomes" id="UP000596660"/>
    </source>
</evidence>
<feature type="region of interest" description="Disordered" evidence="2">
    <location>
        <begin position="1"/>
        <end position="35"/>
    </location>
</feature>
<dbReference type="Gene3D" id="3.40.50.1110">
    <property type="entry name" value="SGNH hydrolase"/>
    <property type="match status" value="1"/>
</dbReference>
<dbReference type="AlphaFoldDB" id="A0A803N3X5"/>
<dbReference type="SUPFAM" id="SSF55418">
    <property type="entry name" value="eIF4e-like"/>
    <property type="match status" value="1"/>
</dbReference>
<feature type="compositionally biased region" description="Basic and acidic residues" evidence="2">
    <location>
        <begin position="7"/>
        <end position="21"/>
    </location>
</feature>
<dbReference type="InterPro" id="IPR036514">
    <property type="entry name" value="SGNH_hydro_sf"/>
</dbReference>
<dbReference type="Gramene" id="AUR62040046-RA">
    <property type="protein sequence ID" value="AUR62040046-RA:cds"/>
    <property type="gene ID" value="AUR62040046"/>
</dbReference>
<keyword evidence="4" id="KW-1185">Reference proteome</keyword>
<proteinExistence type="inferred from homology"/>
<dbReference type="EnsemblPlants" id="AUR62040046-RA">
    <property type="protein sequence ID" value="AUR62040046-RA:cds"/>
    <property type="gene ID" value="AUR62040046"/>
</dbReference>
<sequence length="246" mass="27651">MAATEIEDQRKDDDDLEKGEIIDDNSNAEKPSKSIATTHPLENAWTFWFDNHTAKSKQADFIHGVNFVVASATEIPAEFLADKNIVNSVTNSSYSVELDWMWSHFNSICYSDQDCAEKLMNSLFVVGEIGSNDYYYALPQGKTMKDVNGMVFDVVQAIIEGIRNLIAGNVNGTSDPYALVTCDTEKRLSLASEAEVLQLINLYHGNEITLRPKQVFDTILLPYEDLQVQLVRNLLDGVKDLVYRKN</sequence>